<accession>A0A1X7TZ17</accession>
<feature type="region of interest" description="Disordered" evidence="1">
    <location>
        <begin position="1"/>
        <end position="34"/>
    </location>
</feature>
<proteinExistence type="predicted"/>
<sequence>MLLASPSSSSSSSSPSSSPSKPSPDDTLSFGSSEEGFPVLCSSFAGRTRNDNGFVKQGLLQ</sequence>
<evidence type="ECO:0000256" key="1">
    <source>
        <dbReference type="SAM" id="MobiDB-lite"/>
    </source>
</evidence>
<evidence type="ECO:0000313" key="2">
    <source>
        <dbReference type="EnsemblMetazoa" id="Aqu2.1.20560_001"/>
    </source>
</evidence>
<protein>
    <submittedName>
        <fullName evidence="2">Uncharacterized protein</fullName>
    </submittedName>
</protein>
<feature type="compositionally biased region" description="Low complexity" evidence="1">
    <location>
        <begin position="1"/>
        <end position="20"/>
    </location>
</feature>
<reference evidence="2" key="1">
    <citation type="submission" date="2017-05" db="UniProtKB">
        <authorList>
            <consortium name="EnsemblMetazoa"/>
        </authorList>
    </citation>
    <scope>IDENTIFICATION</scope>
</reference>
<dbReference type="InParanoid" id="A0A1X7TZ17"/>
<organism evidence="2">
    <name type="scientific">Amphimedon queenslandica</name>
    <name type="common">Sponge</name>
    <dbReference type="NCBI Taxonomy" id="400682"/>
    <lineage>
        <taxon>Eukaryota</taxon>
        <taxon>Metazoa</taxon>
        <taxon>Porifera</taxon>
        <taxon>Demospongiae</taxon>
        <taxon>Heteroscleromorpha</taxon>
        <taxon>Haplosclerida</taxon>
        <taxon>Niphatidae</taxon>
        <taxon>Amphimedon</taxon>
    </lineage>
</organism>
<dbReference type="EnsemblMetazoa" id="Aqu2.1.20560_001">
    <property type="protein sequence ID" value="Aqu2.1.20560_001"/>
    <property type="gene ID" value="Aqu2.1.20560"/>
</dbReference>
<name>A0A1X7TZ17_AMPQE</name>
<dbReference type="AlphaFoldDB" id="A0A1X7TZ17"/>